<evidence type="ECO:0000313" key="2">
    <source>
        <dbReference type="Proteomes" id="UP001491613"/>
    </source>
</evidence>
<dbReference type="InterPro" id="IPR011004">
    <property type="entry name" value="Trimer_LpxA-like_sf"/>
</dbReference>
<dbReference type="GO" id="GO:0016746">
    <property type="term" value="F:acyltransferase activity"/>
    <property type="evidence" value="ECO:0007669"/>
    <property type="project" value="UniProtKB-KW"/>
</dbReference>
<dbReference type="Gene3D" id="2.160.10.10">
    <property type="entry name" value="Hexapeptide repeat proteins"/>
    <property type="match status" value="1"/>
</dbReference>
<keyword evidence="2" id="KW-1185">Reference proteome</keyword>
<dbReference type="EC" id="2.3.1.-" evidence="1"/>
<keyword evidence="1" id="KW-0808">Transferase</keyword>
<dbReference type="InterPro" id="IPR051159">
    <property type="entry name" value="Hexapeptide_acetyltransf"/>
</dbReference>
<evidence type="ECO:0000313" key="1">
    <source>
        <dbReference type="EMBL" id="MEL3918792.1"/>
    </source>
</evidence>
<comment type="caution">
    <text evidence="1">The sequence shown here is derived from an EMBL/GenBank/DDBJ whole genome shotgun (WGS) entry which is preliminary data.</text>
</comment>
<gene>
    <name evidence="1" type="ORF">V1482_05135</name>
</gene>
<dbReference type="Pfam" id="PF00132">
    <property type="entry name" value="Hexapep"/>
    <property type="match status" value="1"/>
</dbReference>
<proteinExistence type="predicted"/>
<dbReference type="InterPro" id="IPR001451">
    <property type="entry name" value="Hexapep"/>
</dbReference>
<name>A0ABU9J968_AEREN</name>
<dbReference type="RefSeq" id="WP_342016920.1">
    <property type="nucleotide sequence ID" value="NZ_JAVTII010000002.1"/>
</dbReference>
<reference evidence="1 2" key="1">
    <citation type="submission" date="2024-01" db="EMBL/GenBank/DDBJ databases">
        <title>Horizontal gene transfer in Aeromonas trota.</title>
        <authorList>
            <person name="Otero Olarra J.E."/>
            <person name="Perez Valdespino A."/>
        </authorList>
    </citation>
    <scope>NUCLEOTIDE SEQUENCE [LARGE SCALE GENOMIC DNA]</scope>
    <source>
        <strain evidence="1 2">9.1</strain>
    </source>
</reference>
<sequence>MLELVYKIKCLLRGIVYRLFGVKGFRKIGCNFKIFGSKRIFAESCSVGDNCWFQAVHSYKGIRYTPCIRIGKETMFSSNVHISAVSNIHIGNECLFGSNIYVGDHSHGSTKMELFDTESAPALKALDDIEDICIGDRVWIGDGVVILAGTHIGSNSVVAANSVVKGIFPSNSLIAGIPANKIRSYR</sequence>
<keyword evidence="1" id="KW-0012">Acyltransferase</keyword>
<dbReference type="CDD" id="cd04647">
    <property type="entry name" value="LbH_MAT_like"/>
    <property type="match status" value="1"/>
</dbReference>
<accession>A0ABU9J968</accession>
<dbReference type="PANTHER" id="PTHR23416">
    <property type="entry name" value="SIALIC ACID SYNTHASE-RELATED"/>
    <property type="match status" value="1"/>
</dbReference>
<dbReference type="Proteomes" id="UP001491613">
    <property type="component" value="Unassembled WGS sequence"/>
</dbReference>
<dbReference type="PANTHER" id="PTHR23416:SF78">
    <property type="entry name" value="LIPOPOLYSACCHARIDE BIOSYNTHESIS O-ACETYL TRANSFERASE WBBJ-RELATED"/>
    <property type="match status" value="1"/>
</dbReference>
<dbReference type="SUPFAM" id="SSF51161">
    <property type="entry name" value="Trimeric LpxA-like enzymes"/>
    <property type="match status" value="1"/>
</dbReference>
<organism evidence="1 2">
    <name type="scientific">Aeromonas enteropelogenes</name>
    <name type="common">Aeromonas trota</name>
    <dbReference type="NCBI Taxonomy" id="29489"/>
    <lineage>
        <taxon>Bacteria</taxon>
        <taxon>Pseudomonadati</taxon>
        <taxon>Pseudomonadota</taxon>
        <taxon>Gammaproteobacteria</taxon>
        <taxon>Aeromonadales</taxon>
        <taxon>Aeromonadaceae</taxon>
        <taxon>Aeromonas</taxon>
    </lineage>
</organism>
<protein>
    <submittedName>
        <fullName evidence="1">Acyltransferase</fullName>
        <ecNumber evidence="1">2.3.1.-</ecNumber>
    </submittedName>
</protein>
<dbReference type="EMBL" id="JAZDDP010000002">
    <property type="protein sequence ID" value="MEL3918792.1"/>
    <property type="molecule type" value="Genomic_DNA"/>
</dbReference>